<evidence type="ECO:0000313" key="13">
    <source>
        <dbReference type="EMBL" id="SDD43299.1"/>
    </source>
</evidence>
<dbReference type="STRING" id="530584.SAMN05421630_108166"/>
<feature type="active site" evidence="9">
    <location>
        <position position="164"/>
    </location>
</feature>
<comment type="catalytic activity">
    <reaction evidence="9 10">
        <text>Release of signal peptides from bacterial membrane prolipoproteins. Hydrolyzes -Xaa-Yaa-Zaa-|-(S,diacylglyceryl)Cys-, in which Xaa is hydrophobic (preferably Leu), and Yaa (Ala or Ser) and Zaa (Gly or Ala) have small, neutral side chains.</text>
        <dbReference type="EC" id="3.4.23.36"/>
    </reaction>
</comment>
<dbReference type="GO" id="GO:0005886">
    <property type="term" value="C:plasma membrane"/>
    <property type="evidence" value="ECO:0007669"/>
    <property type="project" value="UniProtKB-SubCell"/>
</dbReference>
<keyword evidence="5 9" id="KW-0064">Aspartyl protease</keyword>
<evidence type="ECO:0000256" key="7">
    <source>
        <dbReference type="ARBA" id="ARBA00022989"/>
    </source>
</evidence>
<evidence type="ECO:0000256" key="4">
    <source>
        <dbReference type="ARBA" id="ARBA00022692"/>
    </source>
</evidence>
<keyword evidence="6 9" id="KW-0378">Hydrolase</keyword>
<name>A0A1G6UPS6_9PSEU</name>
<evidence type="ECO:0000256" key="3">
    <source>
        <dbReference type="ARBA" id="ARBA00022670"/>
    </source>
</evidence>
<proteinExistence type="inferred from homology"/>
<comment type="subcellular location">
    <subcellularLocation>
        <location evidence="9">Cell membrane</location>
        <topology evidence="9">Multi-pass membrane protein</topology>
    </subcellularLocation>
</comment>
<evidence type="ECO:0000256" key="6">
    <source>
        <dbReference type="ARBA" id="ARBA00022801"/>
    </source>
</evidence>
<dbReference type="InterPro" id="IPR001872">
    <property type="entry name" value="Peptidase_A8"/>
</dbReference>
<evidence type="ECO:0000256" key="11">
    <source>
        <dbReference type="RuleBase" id="RU004181"/>
    </source>
</evidence>
<feature type="region of interest" description="Disordered" evidence="12">
    <location>
        <begin position="1"/>
        <end position="23"/>
    </location>
</feature>
<feature type="compositionally biased region" description="Basic and acidic residues" evidence="12">
    <location>
        <begin position="236"/>
        <end position="246"/>
    </location>
</feature>
<keyword evidence="8 9" id="KW-0472">Membrane</keyword>
<gene>
    <name evidence="9" type="primary">lspA</name>
    <name evidence="13" type="ORF">SAMN05421630_108166</name>
</gene>
<evidence type="ECO:0000313" key="14">
    <source>
        <dbReference type="Proteomes" id="UP000199494"/>
    </source>
</evidence>
<dbReference type="Proteomes" id="UP000199494">
    <property type="component" value="Unassembled WGS sequence"/>
</dbReference>
<evidence type="ECO:0000256" key="10">
    <source>
        <dbReference type="RuleBase" id="RU000594"/>
    </source>
</evidence>
<reference evidence="13 14" key="1">
    <citation type="submission" date="2016-10" db="EMBL/GenBank/DDBJ databases">
        <authorList>
            <person name="de Groot N.N."/>
        </authorList>
    </citation>
    <scope>NUCLEOTIDE SEQUENCE [LARGE SCALE GENOMIC DNA]</scope>
    <source>
        <strain evidence="13 14">CGMCC 4.5506</strain>
    </source>
</reference>
<feature type="active site" evidence="9">
    <location>
        <position position="145"/>
    </location>
</feature>
<organism evidence="13 14">
    <name type="scientific">Prauserella marina</name>
    <dbReference type="NCBI Taxonomy" id="530584"/>
    <lineage>
        <taxon>Bacteria</taxon>
        <taxon>Bacillati</taxon>
        <taxon>Actinomycetota</taxon>
        <taxon>Actinomycetes</taxon>
        <taxon>Pseudonocardiales</taxon>
        <taxon>Pseudonocardiaceae</taxon>
        <taxon>Prauserella</taxon>
    </lineage>
</organism>
<comment type="function">
    <text evidence="9 10">This protein specifically catalyzes the removal of signal peptides from prolipoproteins.</text>
</comment>
<evidence type="ECO:0000256" key="2">
    <source>
        <dbReference type="ARBA" id="ARBA00022475"/>
    </source>
</evidence>
<dbReference type="HAMAP" id="MF_00161">
    <property type="entry name" value="LspA"/>
    <property type="match status" value="1"/>
</dbReference>
<feature type="region of interest" description="Disordered" evidence="12">
    <location>
        <begin position="192"/>
        <end position="246"/>
    </location>
</feature>
<dbReference type="GO" id="GO:0004190">
    <property type="term" value="F:aspartic-type endopeptidase activity"/>
    <property type="evidence" value="ECO:0007669"/>
    <property type="project" value="UniProtKB-UniRule"/>
</dbReference>
<dbReference type="EC" id="3.4.23.36" evidence="9"/>
<dbReference type="PRINTS" id="PR00781">
    <property type="entry name" value="LIPOSIGPTASE"/>
</dbReference>
<protein>
    <recommendedName>
        <fullName evidence="9">Lipoprotein signal peptidase</fullName>
        <ecNumber evidence="9">3.4.23.36</ecNumber>
    </recommendedName>
    <alternativeName>
        <fullName evidence="9">Prolipoprotein signal peptidase</fullName>
    </alternativeName>
    <alternativeName>
        <fullName evidence="9">Signal peptidase II</fullName>
        <shortName evidence="9">SPase II</shortName>
    </alternativeName>
</protein>
<evidence type="ECO:0000256" key="8">
    <source>
        <dbReference type="ARBA" id="ARBA00023136"/>
    </source>
</evidence>
<dbReference type="EMBL" id="FMZE01000008">
    <property type="protein sequence ID" value="SDD43299.1"/>
    <property type="molecule type" value="Genomic_DNA"/>
</dbReference>
<dbReference type="NCBIfam" id="TIGR00077">
    <property type="entry name" value="lspA"/>
    <property type="match status" value="1"/>
</dbReference>
<evidence type="ECO:0000256" key="1">
    <source>
        <dbReference type="ARBA" id="ARBA00006139"/>
    </source>
</evidence>
<comment type="pathway">
    <text evidence="9">Protein modification; lipoprotein biosynthesis (signal peptide cleavage).</text>
</comment>
<dbReference type="AlphaFoldDB" id="A0A1G6UPS6"/>
<keyword evidence="3 9" id="KW-0645">Protease</keyword>
<comment type="similarity">
    <text evidence="1 9 11">Belongs to the peptidase A8 family.</text>
</comment>
<dbReference type="PROSITE" id="PS00855">
    <property type="entry name" value="SPASE_II"/>
    <property type="match status" value="1"/>
</dbReference>
<dbReference type="GO" id="GO:0006508">
    <property type="term" value="P:proteolysis"/>
    <property type="evidence" value="ECO:0007669"/>
    <property type="project" value="UniProtKB-KW"/>
</dbReference>
<keyword evidence="4 9" id="KW-0812">Transmembrane</keyword>
<keyword evidence="14" id="KW-1185">Reference proteome</keyword>
<evidence type="ECO:0000256" key="9">
    <source>
        <dbReference type="HAMAP-Rule" id="MF_00161"/>
    </source>
</evidence>
<keyword evidence="2 9" id="KW-1003">Cell membrane</keyword>
<dbReference type="PANTHER" id="PTHR33695">
    <property type="entry name" value="LIPOPROTEIN SIGNAL PEPTIDASE"/>
    <property type="match status" value="1"/>
</dbReference>
<sequence length="246" mass="25802">MDNGYVSTEQEPRSSAGGATKQPGLPKRRIGLLFAVAIFAYAIDLTSKIIATATLEGESPIRILGGAVYLQLVRNPYAAFGMDFGGTWILAIVAMIVVGVIIWFSRKLRSAGWAVGLGLVLAGALGNLTDRIFRAPGALHGHVVDYISVFQPNGDFFPVFNAADSAISIGAVLIVLLSLLGRDYDGSTNASRKAAEAAEAEAEAAEKVADDEPGRPANEGKDGQTADDESAPGPVEPKRRTEGESS</sequence>
<dbReference type="UniPathway" id="UPA00665"/>
<feature type="compositionally biased region" description="Basic and acidic residues" evidence="12">
    <location>
        <begin position="204"/>
        <end position="224"/>
    </location>
</feature>
<dbReference type="PANTHER" id="PTHR33695:SF1">
    <property type="entry name" value="LIPOPROTEIN SIGNAL PEPTIDASE"/>
    <property type="match status" value="1"/>
</dbReference>
<keyword evidence="7 9" id="KW-1133">Transmembrane helix</keyword>
<evidence type="ECO:0000256" key="12">
    <source>
        <dbReference type="SAM" id="MobiDB-lite"/>
    </source>
</evidence>
<evidence type="ECO:0000256" key="5">
    <source>
        <dbReference type="ARBA" id="ARBA00022750"/>
    </source>
</evidence>
<accession>A0A1G6UPS6</accession>
<dbReference type="Pfam" id="PF01252">
    <property type="entry name" value="Peptidase_A8"/>
    <property type="match status" value="1"/>
</dbReference>